<dbReference type="STRING" id="36166.T1GNB4"/>
<evidence type="ECO:0000256" key="3">
    <source>
        <dbReference type="ARBA" id="ARBA00022490"/>
    </source>
</evidence>
<evidence type="ECO:0000256" key="4">
    <source>
        <dbReference type="ARBA" id="ARBA00022527"/>
    </source>
</evidence>
<keyword evidence="4" id="KW-0723">Serine/threonine-protein kinase</keyword>
<organism evidence="11 12">
    <name type="scientific">Megaselia scalaris</name>
    <name type="common">Humpbacked fly</name>
    <name type="synonym">Phora scalaris</name>
    <dbReference type="NCBI Taxonomy" id="36166"/>
    <lineage>
        <taxon>Eukaryota</taxon>
        <taxon>Metazoa</taxon>
        <taxon>Ecdysozoa</taxon>
        <taxon>Arthropoda</taxon>
        <taxon>Hexapoda</taxon>
        <taxon>Insecta</taxon>
        <taxon>Pterygota</taxon>
        <taxon>Neoptera</taxon>
        <taxon>Endopterygota</taxon>
        <taxon>Diptera</taxon>
        <taxon>Brachycera</taxon>
        <taxon>Muscomorpha</taxon>
        <taxon>Platypezoidea</taxon>
        <taxon>Phoridae</taxon>
        <taxon>Megaseliini</taxon>
        <taxon>Megaselia</taxon>
    </lineage>
</organism>
<evidence type="ECO:0000256" key="5">
    <source>
        <dbReference type="ARBA" id="ARBA00022679"/>
    </source>
</evidence>
<sequence>MAETKIGEWEKIKNLGAGGFGEVSLWRNSRTEHQVAIKKCKPPIKGSCTPEEEKKLYIRWNGELQLMNKCSTDYIVKGYPELSPPEFLARLNQTCPKELPVLAMEYCPEGDLRAQLQAVENRNGLKECDVQNILFCLRNAVQYLHSQDITHRDIKPENIVIKNISGHKIYKLTDMGYAKNIDSNTIAASLVGTRDYFAPEIITELTYKNTVDFWSVGVIAFEIICGIRPFIPHQQLHTCIIQIGRKSNKHIAITEVPEGGDYRFHENLFSENRCSKVFQKLIESWLCLVLGTREKCEDM</sequence>
<dbReference type="GO" id="GO:0008385">
    <property type="term" value="C:IkappaB kinase complex"/>
    <property type="evidence" value="ECO:0007669"/>
    <property type="project" value="TreeGrafter"/>
</dbReference>
<evidence type="ECO:0000259" key="10">
    <source>
        <dbReference type="PROSITE" id="PS50011"/>
    </source>
</evidence>
<dbReference type="OMA" id="HIAITEV"/>
<dbReference type="EMBL" id="CAQQ02043358">
    <property type="status" value="NOT_ANNOTATED_CDS"/>
    <property type="molecule type" value="Genomic_DNA"/>
</dbReference>
<evidence type="ECO:0000256" key="8">
    <source>
        <dbReference type="ARBA" id="ARBA00022840"/>
    </source>
</evidence>
<evidence type="ECO:0000313" key="11">
    <source>
        <dbReference type="EnsemblMetazoa" id="MESCA005060-PA"/>
    </source>
</evidence>
<dbReference type="PANTHER" id="PTHR22969:SF17">
    <property type="entry name" value="INHIBITOR OF NUCLEAR FACTOR KAPPA-B KINASE SUBUNIT BETA"/>
    <property type="match status" value="1"/>
</dbReference>
<protein>
    <recommendedName>
        <fullName evidence="2">IkappaB kinase</fullName>
        <ecNumber evidence="2">2.7.11.10</ecNumber>
    </recommendedName>
</protein>
<dbReference type="InterPro" id="IPR008271">
    <property type="entry name" value="Ser/Thr_kinase_AS"/>
</dbReference>
<reference evidence="12" key="1">
    <citation type="submission" date="2013-02" db="EMBL/GenBank/DDBJ databases">
        <authorList>
            <person name="Hughes D."/>
        </authorList>
    </citation>
    <scope>NUCLEOTIDE SEQUENCE</scope>
    <source>
        <strain>Durham</strain>
        <strain evidence="12">NC isolate 2 -- Noor lab</strain>
    </source>
</reference>
<feature type="domain" description="Protein kinase" evidence="10">
    <location>
        <begin position="9"/>
        <end position="299"/>
    </location>
</feature>
<dbReference type="PANTHER" id="PTHR22969">
    <property type="entry name" value="IKB KINASE"/>
    <property type="match status" value="1"/>
</dbReference>
<dbReference type="HOGENOM" id="CLU_000288_63_0_1"/>
<reference evidence="11" key="2">
    <citation type="submission" date="2015-06" db="UniProtKB">
        <authorList>
            <consortium name="EnsemblMetazoa"/>
        </authorList>
    </citation>
    <scope>IDENTIFICATION</scope>
</reference>
<evidence type="ECO:0000256" key="1">
    <source>
        <dbReference type="ARBA" id="ARBA00004496"/>
    </source>
</evidence>
<dbReference type="EMBL" id="CAQQ02043355">
    <property type="status" value="NOT_ANNOTATED_CDS"/>
    <property type="molecule type" value="Genomic_DNA"/>
</dbReference>
<dbReference type="EMBL" id="CAQQ02043356">
    <property type="status" value="NOT_ANNOTATED_CDS"/>
    <property type="molecule type" value="Genomic_DNA"/>
</dbReference>
<dbReference type="GO" id="GO:0033209">
    <property type="term" value="P:tumor necrosis factor-mediated signaling pathway"/>
    <property type="evidence" value="ECO:0007669"/>
    <property type="project" value="TreeGrafter"/>
</dbReference>
<dbReference type="PROSITE" id="PS50011">
    <property type="entry name" value="PROTEIN_KINASE_DOM"/>
    <property type="match status" value="1"/>
</dbReference>
<evidence type="ECO:0000313" key="12">
    <source>
        <dbReference type="Proteomes" id="UP000015102"/>
    </source>
</evidence>
<evidence type="ECO:0000256" key="6">
    <source>
        <dbReference type="ARBA" id="ARBA00022741"/>
    </source>
</evidence>
<dbReference type="EMBL" id="CAQQ02043359">
    <property type="status" value="NOT_ANNOTATED_CDS"/>
    <property type="molecule type" value="Genomic_DNA"/>
</dbReference>
<dbReference type="EC" id="2.7.11.10" evidence="2"/>
<comment type="catalytic activity">
    <reaction evidence="9">
        <text>L-seryl-[I-kappa-B protein] + ATP = O-phospho-L-seryl-[I-kappa-B protein] + ADP + H(+)</text>
        <dbReference type="Rhea" id="RHEA:19073"/>
        <dbReference type="Rhea" id="RHEA-COMP:13698"/>
        <dbReference type="Rhea" id="RHEA-COMP:13699"/>
        <dbReference type="ChEBI" id="CHEBI:15378"/>
        <dbReference type="ChEBI" id="CHEBI:29999"/>
        <dbReference type="ChEBI" id="CHEBI:30616"/>
        <dbReference type="ChEBI" id="CHEBI:83421"/>
        <dbReference type="ChEBI" id="CHEBI:456216"/>
        <dbReference type="EC" id="2.7.11.10"/>
    </reaction>
</comment>
<dbReference type="EMBL" id="CAQQ02043354">
    <property type="status" value="NOT_ANNOTATED_CDS"/>
    <property type="molecule type" value="Genomic_DNA"/>
</dbReference>
<dbReference type="InterPro" id="IPR051180">
    <property type="entry name" value="IKK"/>
</dbReference>
<dbReference type="GO" id="GO:0045944">
    <property type="term" value="P:positive regulation of transcription by RNA polymerase II"/>
    <property type="evidence" value="ECO:0007669"/>
    <property type="project" value="TreeGrafter"/>
</dbReference>
<evidence type="ECO:0000256" key="7">
    <source>
        <dbReference type="ARBA" id="ARBA00022777"/>
    </source>
</evidence>
<evidence type="ECO:0000256" key="2">
    <source>
        <dbReference type="ARBA" id="ARBA00012442"/>
    </source>
</evidence>
<dbReference type="InterPro" id="IPR011009">
    <property type="entry name" value="Kinase-like_dom_sf"/>
</dbReference>
<evidence type="ECO:0000256" key="9">
    <source>
        <dbReference type="ARBA" id="ARBA00048789"/>
    </source>
</evidence>
<keyword evidence="12" id="KW-1185">Reference proteome</keyword>
<dbReference type="Gene3D" id="1.10.510.10">
    <property type="entry name" value="Transferase(Phosphotransferase) domain 1"/>
    <property type="match status" value="1"/>
</dbReference>
<dbReference type="AlphaFoldDB" id="T1GNB4"/>
<keyword evidence="8" id="KW-0067">ATP-binding</keyword>
<name>T1GNB4_MEGSC</name>
<keyword evidence="7" id="KW-0418">Kinase</keyword>
<keyword evidence="3" id="KW-0963">Cytoplasm</keyword>
<proteinExistence type="predicted"/>
<dbReference type="PROSITE" id="PS00108">
    <property type="entry name" value="PROTEIN_KINASE_ST"/>
    <property type="match status" value="1"/>
</dbReference>
<keyword evidence="6" id="KW-0547">Nucleotide-binding</keyword>
<dbReference type="Pfam" id="PF00069">
    <property type="entry name" value="Pkinase"/>
    <property type="match status" value="1"/>
</dbReference>
<dbReference type="GO" id="GO:0005524">
    <property type="term" value="F:ATP binding"/>
    <property type="evidence" value="ECO:0007669"/>
    <property type="project" value="UniProtKB-KW"/>
</dbReference>
<dbReference type="SUPFAM" id="SSF56112">
    <property type="entry name" value="Protein kinase-like (PK-like)"/>
    <property type="match status" value="1"/>
</dbReference>
<dbReference type="GO" id="GO:0008384">
    <property type="term" value="F:IkappaB kinase activity"/>
    <property type="evidence" value="ECO:0007669"/>
    <property type="project" value="UniProtKB-EC"/>
</dbReference>
<dbReference type="Proteomes" id="UP000015102">
    <property type="component" value="Unassembled WGS sequence"/>
</dbReference>
<comment type="subcellular location">
    <subcellularLocation>
        <location evidence="1">Cytoplasm</location>
    </subcellularLocation>
</comment>
<keyword evidence="5" id="KW-0808">Transferase</keyword>
<dbReference type="EnsemblMetazoa" id="MESCA005060-RA">
    <property type="protein sequence ID" value="MESCA005060-PA"/>
    <property type="gene ID" value="MESCA005060"/>
</dbReference>
<dbReference type="EMBL" id="CAQQ02043357">
    <property type="status" value="NOT_ANNOTATED_CDS"/>
    <property type="molecule type" value="Genomic_DNA"/>
</dbReference>
<accession>T1GNB4</accession>
<dbReference type="InterPro" id="IPR000719">
    <property type="entry name" value="Prot_kinase_dom"/>
</dbReference>
<dbReference type="SMART" id="SM00220">
    <property type="entry name" value="S_TKc"/>
    <property type="match status" value="1"/>
</dbReference>